<evidence type="ECO:0000313" key="1">
    <source>
        <dbReference type="EMBL" id="AHM56315.1"/>
    </source>
</evidence>
<evidence type="ECO:0000313" key="2">
    <source>
        <dbReference type="Proteomes" id="UP000019591"/>
    </source>
</evidence>
<dbReference type="AlphaFoldDB" id="W8T621"/>
<sequence length="38" mass="4196">MMSIRLLCKNESGNGSHHRKGICHSRPKATQTGIFVIS</sequence>
<dbReference type="HOGENOM" id="CLU_3328016_0_0_9"/>
<gene>
    <name evidence="1" type="ORF">EAL2_c10160</name>
</gene>
<proteinExistence type="predicted"/>
<dbReference type="KEGG" id="eac:EAL2_c10160"/>
<dbReference type="EMBL" id="CP007452">
    <property type="protein sequence ID" value="AHM56315.1"/>
    <property type="molecule type" value="Genomic_DNA"/>
</dbReference>
<reference evidence="1 2" key="1">
    <citation type="journal article" date="2014" name="Genome Announc.">
        <title>Complete Genome Sequence of Amino Acid-Utilizing Eubacterium acidaminophilum al-2 (DSM 3953).</title>
        <authorList>
            <person name="Poehlein A."/>
            <person name="Andreesen J.R."/>
            <person name="Daniel R."/>
        </authorList>
    </citation>
    <scope>NUCLEOTIDE SEQUENCE [LARGE SCALE GENOMIC DNA]</scope>
    <source>
        <strain evidence="1 2">DSM 3953</strain>
    </source>
</reference>
<keyword evidence="2" id="KW-1185">Reference proteome</keyword>
<name>W8T621_PEPAC</name>
<accession>W8T621</accession>
<organism evidence="1 2">
    <name type="scientific">Peptoclostridium acidaminophilum DSM 3953</name>
    <dbReference type="NCBI Taxonomy" id="1286171"/>
    <lineage>
        <taxon>Bacteria</taxon>
        <taxon>Bacillati</taxon>
        <taxon>Bacillota</taxon>
        <taxon>Clostridia</taxon>
        <taxon>Peptostreptococcales</taxon>
        <taxon>Peptoclostridiaceae</taxon>
        <taxon>Peptoclostridium</taxon>
    </lineage>
</organism>
<protein>
    <submittedName>
        <fullName evidence="1">Uncharacterized protein</fullName>
    </submittedName>
</protein>
<dbReference type="STRING" id="1286171.EAL2_c10160"/>
<dbReference type="Proteomes" id="UP000019591">
    <property type="component" value="Chromosome"/>
</dbReference>